<dbReference type="Proteomes" id="UP000033115">
    <property type="component" value="Chromosome"/>
</dbReference>
<dbReference type="KEGG" id="csq:CSCA_2432"/>
<gene>
    <name evidence="1" type="ORF">CSCA_2432</name>
</gene>
<proteinExistence type="predicted"/>
<sequence length="118" mass="14214">MIFYHFSSEKYSKLIPRSGEKRHLGNGKAIGKKVTFLTTNPNMFYENDNGGNFFEYRYILNIDKNDPHLYADDKFNNMLEKFNRTFGSRRGTFKWFFYDNPLDYICISKWNEKLCRFS</sequence>
<protein>
    <submittedName>
        <fullName evidence="1">Uncharacterized protein</fullName>
    </submittedName>
</protein>
<dbReference type="EMBL" id="CP009933">
    <property type="protein sequence ID" value="AKA69557.1"/>
    <property type="molecule type" value="Genomic_DNA"/>
</dbReference>
<reference evidence="1 2" key="1">
    <citation type="journal article" date="2015" name="J. Biotechnol.">
        <title>Complete genome sequence of a malodorant-producing acetogen, Clostridium scatologenes ATCC 25775(T).</title>
        <authorList>
            <person name="Zhu Z."/>
            <person name="Guo T."/>
            <person name="Zheng H."/>
            <person name="Song T."/>
            <person name="Ouyang P."/>
            <person name="Xie J."/>
        </authorList>
    </citation>
    <scope>NUCLEOTIDE SEQUENCE [LARGE SCALE GENOMIC DNA]</scope>
    <source>
        <strain evidence="1 2">ATCC 25775</strain>
    </source>
</reference>
<dbReference type="AlphaFoldDB" id="A0A0E3M6S4"/>
<accession>A0A0E3M6S4</accession>
<keyword evidence="2" id="KW-1185">Reference proteome</keyword>
<name>A0A0E3M6S4_CLOSL</name>
<organism evidence="1 2">
    <name type="scientific">Clostridium scatologenes</name>
    <dbReference type="NCBI Taxonomy" id="1548"/>
    <lineage>
        <taxon>Bacteria</taxon>
        <taxon>Bacillati</taxon>
        <taxon>Bacillota</taxon>
        <taxon>Clostridia</taxon>
        <taxon>Eubacteriales</taxon>
        <taxon>Clostridiaceae</taxon>
        <taxon>Clostridium</taxon>
    </lineage>
</organism>
<evidence type="ECO:0000313" key="1">
    <source>
        <dbReference type="EMBL" id="AKA69557.1"/>
    </source>
</evidence>
<evidence type="ECO:0000313" key="2">
    <source>
        <dbReference type="Proteomes" id="UP000033115"/>
    </source>
</evidence>
<dbReference type="HOGENOM" id="CLU_2069010_0_0_9"/>
<dbReference type="RefSeq" id="WP_029163463.1">
    <property type="nucleotide sequence ID" value="NZ_CP009933.1"/>
</dbReference>